<gene>
    <name evidence="1" type="ORF">SAMN05421740_101333</name>
</gene>
<sequence length="95" mass="10546">MIVVDGMVRFEKLTCELLQLLEAGGYTVLTSVSGLCDENPTYVPERITDLWGYLGSINVWSGGLSEKETNLLVIRDALENILPEDLRGVVLLFDD</sequence>
<dbReference type="Proteomes" id="UP000198916">
    <property type="component" value="Unassembled WGS sequence"/>
</dbReference>
<protein>
    <submittedName>
        <fullName evidence="1">Uncharacterized protein</fullName>
    </submittedName>
</protein>
<dbReference type="EMBL" id="FNZR01000001">
    <property type="protein sequence ID" value="SEK24702.1"/>
    <property type="molecule type" value="Genomic_DNA"/>
</dbReference>
<reference evidence="2" key="1">
    <citation type="submission" date="2016-10" db="EMBL/GenBank/DDBJ databases">
        <authorList>
            <person name="Varghese N."/>
            <person name="Submissions S."/>
        </authorList>
    </citation>
    <scope>NUCLEOTIDE SEQUENCE [LARGE SCALE GENOMIC DNA]</scope>
    <source>
        <strain evidence="2">Jip14</strain>
    </source>
</reference>
<proteinExistence type="predicted"/>
<keyword evidence="2" id="KW-1185">Reference proteome</keyword>
<evidence type="ECO:0000313" key="1">
    <source>
        <dbReference type="EMBL" id="SEK24702.1"/>
    </source>
</evidence>
<name>A0A1H7FJU3_9SPHI</name>
<evidence type="ECO:0000313" key="2">
    <source>
        <dbReference type="Proteomes" id="UP000198916"/>
    </source>
</evidence>
<accession>A0A1H7FJU3</accession>
<organism evidence="1 2">
    <name type="scientific">Parapedobacter koreensis</name>
    <dbReference type="NCBI Taxonomy" id="332977"/>
    <lineage>
        <taxon>Bacteria</taxon>
        <taxon>Pseudomonadati</taxon>
        <taxon>Bacteroidota</taxon>
        <taxon>Sphingobacteriia</taxon>
        <taxon>Sphingobacteriales</taxon>
        <taxon>Sphingobacteriaceae</taxon>
        <taxon>Parapedobacter</taxon>
    </lineage>
</organism>
<dbReference type="STRING" id="332977.SAMN05421740_101333"/>
<dbReference type="AlphaFoldDB" id="A0A1H7FJU3"/>